<dbReference type="Pfam" id="PF03551">
    <property type="entry name" value="PadR"/>
    <property type="match status" value="1"/>
</dbReference>
<dbReference type="PANTHER" id="PTHR33169">
    <property type="entry name" value="PADR-FAMILY TRANSCRIPTIONAL REGULATOR"/>
    <property type="match status" value="1"/>
</dbReference>
<gene>
    <name evidence="2" type="primary">padR</name>
    <name evidence="2" type="ORF">SCULI_v1c04020</name>
</gene>
<protein>
    <submittedName>
        <fullName evidence="2">PadR family transcriptional regulator, regulatory protein PadR</fullName>
    </submittedName>
</protein>
<dbReference type="SUPFAM" id="SSF46785">
    <property type="entry name" value="Winged helix' DNA-binding domain"/>
    <property type="match status" value="1"/>
</dbReference>
<dbReference type="STRING" id="1276246.SCULI_v1c04020"/>
<dbReference type="CDD" id="cd00090">
    <property type="entry name" value="HTH_ARSR"/>
    <property type="match status" value="1"/>
</dbReference>
<reference evidence="2 3" key="1">
    <citation type="journal article" date="2014" name="Genome Biol. Evol.">
        <title>Molecular evolution of the substrate utilization strategies and putative virulence factors in mosquito-associated Spiroplasma species.</title>
        <authorList>
            <person name="Chang T.H."/>
            <person name="Lo W.S."/>
            <person name="Ku C."/>
            <person name="Chen L.L."/>
            <person name="Kuo C.H."/>
        </authorList>
    </citation>
    <scope>NUCLEOTIDE SEQUENCE [LARGE SCALE GENOMIC DNA]</scope>
    <source>
        <strain evidence="2">AES-1</strain>
    </source>
</reference>
<keyword evidence="3" id="KW-1185">Reference proteome</keyword>
<dbReference type="KEGG" id="scq:SCULI_v1c04020"/>
<dbReference type="eggNOG" id="COG1695">
    <property type="taxonomic scope" value="Bacteria"/>
</dbReference>
<dbReference type="InterPro" id="IPR052509">
    <property type="entry name" value="Metal_resp_DNA-bind_regulator"/>
</dbReference>
<name>W6A6N4_9MOLU</name>
<dbReference type="Proteomes" id="UP000019267">
    <property type="component" value="Chromosome"/>
</dbReference>
<dbReference type="HOGENOM" id="CLU_063440_3_0_14"/>
<proteinExistence type="predicted"/>
<dbReference type="PATRIC" id="fig|1276246.3.peg.401"/>
<dbReference type="InterPro" id="IPR011991">
    <property type="entry name" value="ArsR-like_HTH"/>
</dbReference>
<dbReference type="PANTHER" id="PTHR33169:SF24">
    <property type="entry name" value="TRANSCRIPTIONAL REGULATOR, PADR FAMILY"/>
    <property type="match status" value="1"/>
</dbReference>
<dbReference type="OrthoDB" id="9808017at2"/>
<evidence type="ECO:0000313" key="2">
    <source>
        <dbReference type="EMBL" id="AHI52743.1"/>
    </source>
</evidence>
<dbReference type="InterPro" id="IPR036388">
    <property type="entry name" value="WH-like_DNA-bd_sf"/>
</dbReference>
<evidence type="ECO:0000313" key="3">
    <source>
        <dbReference type="Proteomes" id="UP000019267"/>
    </source>
</evidence>
<dbReference type="RefSeq" id="WP_053230321.1">
    <property type="nucleotide sequence ID" value="NZ_CP006681.1"/>
</dbReference>
<dbReference type="InterPro" id="IPR036390">
    <property type="entry name" value="WH_DNA-bd_sf"/>
</dbReference>
<dbReference type="AlphaFoldDB" id="W6A6N4"/>
<dbReference type="EMBL" id="CP006681">
    <property type="protein sequence ID" value="AHI52743.1"/>
    <property type="molecule type" value="Genomic_DNA"/>
</dbReference>
<feature type="domain" description="Transcription regulator PadR N-terminal" evidence="1">
    <location>
        <begin position="3"/>
        <end position="72"/>
    </location>
</feature>
<sequence>MIILDLLRKQDYYAYELNKILNKFISINESTAYAIFKKLVDKGFVSYYLAESNNGPVRKYYKITKIGLMQLEEYLKNWEEFINSVQKFINENK</sequence>
<organism evidence="2 3">
    <name type="scientific">Spiroplasma culicicola AES-1</name>
    <dbReference type="NCBI Taxonomy" id="1276246"/>
    <lineage>
        <taxon>Bacteria</taxon>
        <taxon>Bacillati</taxon>
        <taxon>Mycoplasmatota</taxon>
        <taxon>Mollicutes</taxon>
        <taxon>Entomoplasmatales</taxon>
        <taxon>Spiroplasmataceae</taxon>
        <taxon>Spiroplasma</taxon>
    </lineage>
</organism>
<accession>W6A6N4</accession>
<dbReference type="Gene3D" id="1.10.10.10">
    <property type="entry name" value="Winged helix-like DNA-binding domain superfamily/Winged helix DNA-binding domain"/>
    <property type="match status" value="1"/>
</dbReference>
<evidence type="ECO:0000259" key="1">
    <source>
        <dbReference type="Pfam" id="PF03551"/>
    </source>
</evidence>
<dbReference type="InterPro" id="IPR005149">
    <property type="entry name" value="Tscrpt_reg_PadR_N"/>
</dbReference>